<evidence type="ECO:0000313" key="6">
    <source>
        <dbReference type="Proteomes" id="UP000360750"/>
    </source>
</evidence>
<dbReference type="Proteomes" id="UP000360750">
    <property type="component" value="Unassembled WGS sequence"/>
</dbReference>
<evidence type="ECO:0000259" key="4">
    <source>
        <dbReference type="PROSITE" id="PS01124"/>
    </source>
</evidence>
<name>A0ABD7UYI3_9ACTN</name>
<dbReference type="PROSITE" id="PS01124">
    <property type="entry name" value="HTH_ARAC_FAMILY_2"/>
    <property type="match status" value="1"/>
</dbReference>
<protein>
    <submittedName>
        <fullName evidence="5">DNA gyrase inhibitor</fullName>
    </submittedName>
</protein>
<dbReference type="AlphaFoldDB" id="A0ABD7UYI3"/>
<accession>A0ABD7UYI3</accession>
<reference evidence="5 6" key="1">
    <citation type="submission" date="2019-02" db="EMBL/GenBank/DDBJ databases">
        <authorList>
            <consortium name="Pathogen Informatics"/>
        </authorList>
    </citation>
    <scope>NUCLEOTIDE SEQUENCE [LARGE SCALE GENOMIC DNA]</scope>
    <source>
        <strain evidence="5 6">3012STDY6756503</strain>
    </source>
</reference>
<evidence type="ECO:0000256" key="1">
    <source>
        <dbReference type="ARBA" id="ARBA00023015"/>
    </source>
</evidence>
<dbReference type="InterPro" id="IPR018060">
    <property type="entry name" value="HTH_AraC"/>
</dbReference>
<organism evidence="5 6">
    <name type="scientific">Gordonia paraffinivorans</name>
    <dbReference type="NCBI Taxonomy" id="175628"/>
    <lineage>
        <taxon>Bacteria</taxon>
        <taxon>Bacillati</taxon>
        <taxon>Actinomycetota</taxon>
        <taxon>Actinomycetes</taxon>
        <taxon>Mycobacteriales</taxon>
        <taxon>Gordoniaceae</taxon>
        <taxon>Gordonia</taxon>
    </lineage>
</organism>
<keyword evidence="1" id="KW-0805">Transcription regulation</keyword>
<feature type="region of interest" description="Disordered" evidence="3">
    <location>
        <begin position="1"/>
        <end position="40"/>
    </location>
</feature>
<dbReference type="EMBL" id="CAACYD010000005">
    <property type="protein sequence ID" value="VFA81501.1"/>
    <property type="molecule type" value="Genomic_DNA"/>
</dbReference>
<dbReference type="SMART" id="SM00342">
    <property type="entry name" value="HTH_ARAC"/>
    <property type="match status" value="1"/>
</dbReference>
<dbReference type="InterPro" id="IPR009057">
    <property type="entry name" value="Homeodomain-like_sf"/>
</dbReference>
<dbReference type="Pfam" id="PF12833">
    <property type="entry name" value="HTH_18"/>
    <property type="match status" value="1"/>
</dbReference>
<evidence type="ECO:0000313" key="5">
    <source>
        <dbReference type="EMBL" id="VFA81501.1"/>
    </source>
</evidence>
<proteinExistence type="predicted"/>
<dbReference type="PANTHER" id="PTHR11019:SF159">
    <property type="entry name" value="TRANSCRIPTIONAL REGULATOR-RELATED"/>
    <property type="match status" value="1"/>
</dbReference>
<dbReference type="PANTHER" id="PTHR11019">
    <property type="entry name" value="HTH-TYPE TRANSCRIPTIONAL REGULATOR NIMR"/>
    <property type="match status" value="1"/>
</dbReference>
<dbReference type="SUPFAM" id="SSF46689">
    <property type="entry name" value="Homeodomain-like"/>
    <property type="match status" value="1"/>
</dbReference>
<sequence>MSWASSARVDPIGAISAGSDDPSPFHTRFVTNSDDRPPGDRDRLRELLDAVLADEHTTLDEMATGAYSSPFHFSRQVSRGAGESPVALRRRVLLERAAWMLQRGRPVTEVAFDSGYESVDGFARAFTRAFGFSPSRAATEGVRPSGGHSHWLPAPNGIHFHSPTVLYVDSGTPTVESSGDVVMLMVRHELDDIDALLDAAKAVSTDDWSRIRLPGHRNLDWHGPEESLAQVMSLLVADRQPWLASIEGADTPPEPPTDLPGLVELHRELTPRWLALVRDIDRRHAWQDRIVDALCDPPESFLLSQIVAHVLTFSAHRRQLVRWMLRDAGVDVAHLDPDPIMWHRKHSGGF</sequence>
<dbReference type="Gene3D" id="1.10.10.60">
    <property type="entry name" value="Homeodomain-like"/>
    <property type="match status" value="2"/>
</dbReference>
<gene>
    <name evidence="5" type="ORF">NCTC8139_00567</name>
</gene>
<feature type="domain" description="HTH araC/xylS-type" evidence="4">
    <location>
        <begin position="42"/>
        <end position="140"/>
    </location>
</feature>
<comment type="caution">
    <text evidence="5">The sequence shown here is derived from an EMBL/GenBank/DDBJ whole genome shotgun (WGS) entry which is preliminary data.</text>
</comment>
<evidence type="ECO:0000256" key="2">
    <source>
        <dbReference type="ARBA" id="ARBA00023163"/>
    </source>
</evidence>
<evidence type="ECO:0000256" key="3">
    <source>
        <dbReference type="SAM" id="MobiDB-lite"/>
    </source>
</evidence>
<keyword evidence="2" id="KW-0804">Transcription</keyword>